<dbReference type="AlphaFoldDB" id="A0A140NJA6"/>
<evidence type="ECO:0008006" key="3">
    <source>
        <dbReference type="Google" id="ProtNLM"/>
    </source>
</evidence>
<dbReference type="EMBL" id="CP003488">
    <property type="protein sequence ID" value="AFH93834.1"/>
    <property type="molecule type" value="Genomic_DNA"/>
</dbReference>
<protein>
    <recommendedName>
        <fullName evidence="3">Invasion protein OrgB</fullName>
    </recommendedName>
</protein>
<reference evidence="1 2" key="1">
    <citation type="journal article" date="2012" name="J. Bacteriol.">
        <title>Complete Genome Sequence of Providencia stuartii Clinical Isolate MRSN 2154.</title>
        <authorList>
            <person name="Clifford R.J."/>
            <person name="Hang J."/>
            <person name="Riley M.C."/>
            <person name="Onmus-Leone F."/>
            <person name="Kuschner R.A."/>
            <person name="Lesho E.P."/>
            <person name="Waterman P.E."/>
        </authorList>
    </citation>
    <scope>NUCLEOTIDE SEQUENCE [LARGE SCALE GENOMIC DNA]</scope>
    <source>
        <strain evidence="1 2">MRSN 2154</strain>
    </source>
</reference>
<organism evidence="1 2">
    <name type="scientific">Providencia stuartii (strain MRSN 2154)</name>
    <dbReference type="NCBI Taxonomy" id="1157951"/>
    <lineage>
        <taxon>Bacteria</taxon>
        <taxon>Pseudomonadati</taxon>
        <taxon>Pseudomonadota</taxon>
        <taxon>Gammaproteobacteria</taxon>
        <taxon>Enterobacterales</taxon>
        <taxon>Morganellaceae</taxon>
        <taxon>Providencia</taxon>
    </lineage>
</organism>
<dbReference type="OrthoDB" id="6480851at2"/>
<sequence>MSEKIQPDIQQTACEKVLIKHHATRAFRYVKQIEQQAQQQATERYQQAQQQVEHIHKIAYQQGYSDGLKQLLSKLIESIEISEKCYQQAVNQSQETLLQQLSALFHDPHLQEIIAKYLIQQQERRPITLYLPDRLQNMFNHIEAGLKILPSVEGDIALEIGNEVIHFSPTIAAEQTLPQILSVSARCQILAERKSAYQHIMALIEQGDCNDIPTNA</sequence>
<dbReference type="HOGENOM" id="CLU_1287946_0_0_6"/>
<proteinExistence type="predicted"/>
<accession>A0A140NJA6</accession>
<evidence type="ECO:0000313" key="1">
    <source>
        <dbReference type="EMBL" id="AFH93834.1"/>
    </source>
</evidence>
<gene>
    <name evidence="1" type="ordered locus">S70_09870</name>
</gene>
<dbReference type="KEGG" id="psi:S70_09870"/>
<dbReference type="PATRIC" id="fig|1157951.4.peg.1985"/>
<dbReference type="Proteomes" id="UP000005012">
    <property type="component" value="Chromosome"/>
</dbReference>
<reference evidence="2" key="2">
    <citation type="submission" date="2012-04" db="EMBL/GenBank/DDBJ databases">
        <title>Complete genome sequence of Providencia stuartii clinical isolate MRSN 2154.</title>
        <authorList>
            <person name="Clifford R.J."/>
            <person name="Hang J."/>
            <person name="Riley M.C."/>
            <person name="Onmus-Leone F."/>
            <person name="Kuschner R.A."/>
            <person name="Lesho E.P."/>
            <person name="Waterman P.E."/>
        </authorList>
    </citation>
    <scope>NUCLEOTIDE SEQUENCE [LARGE SCALE GENOMIC DNA]</scope>
    <source>
        <strain evidence="2">MRSN 2154</strain>
    </source>
</reference>
<dbReference type="RefSeq" id="WP_014657101.1">
    <property type="nucleotide sequence ID" value="NC_017731.1"/>
</dbReference>
<evidence type="ECO:0000313" key="2">
    <source>
        <dbReference type="Proteomes" id="UP000005012"/>
    </source>
</evidence>
<dbReference type="GeneID" id="93517372"/>
<name>A0A140NJA6_PROSM</name>